<dbReference type="Gene3D" id="1.10.10.2120">
    <property type="match status" value="1"/>
</dbReference>
<dbReference type="Gene3D" id="3.60.60.10">
    <property type="entry name" value="Penicillin V Acylase, Chain A"/>
    <property type="match status" value="1"/>
</dbReference>
<dbReference type="InterPro" id="IPR047801">
    <property type="entry name" value="Peptidase_C45"/>
</dbReference>
<dbReference type="PANTHER" id="PTHR34180">
    <property type="entry name" value="PEPTIDASE C45"/>
    <property type="match status" value="1"/>
</dbReference>
<dbReference type="Proteomes" id="UP001194746">
    <property type="component" value="Unassembled WGS sequence"/>
</dbReference>
<protein>
    <recommendedName>
        <fullName evidence="1">Peptidase C45 hydrolase domain-containing protein</fullName>
    </recommendedName>
</protein>
<gene>
    <name evidence="2" type="ORF">FE257_002498</name>
</gene>
<proteinExistence type="predicted"/>
<evidence type="ECO:0000259" key="1">
    <source>
        <dbReference type="Pfam" id="PF03417"/>
    </source>
</evidence>
<sequence>MLQVTCEGSPYEIGYHHGHLAKALVAKNVEFSLGFIRGSNKRAPGDIDTVVNQLQQSIQSQWPRYYEEMQGLADGAGRCLAEIILLNTRTELAYGLAGDGCTSVYARGEQQQHHHAWQGQNWDFLVQPKDHLIQLTIHQPALPSIMMITEAGLIGKIGINSAGVGVTYNALHVRGFRPSGLPSHLALRMALESTSPAAAVQTIAGQEGMAASAFILVGDRSEARGIEFTYCDVAVQSPDPKGHLVHTNHCLMPHLRQVVETDPLPDSWMRDQRMNTLLDRFDGSEEQFLRLWEDEDNYPQGICRAMAYGKSRGETLFNIVMDLVEGKAIVRVGRPIEPEETLILQFSRQG</sequence>
<name>A0AAD4GWN6_ASPNN</name>
<evidence type="ECO:0000313" key="2">
    <source>
        <dbReference type="EMBL" id="KAF9892092.1"/>
    </source>
</evidence>
<dbReference type="NCBIfam" id="NF040521">
    <property type="entry name" value="C45_proenzyme"/>
    <property type="match status" value="1"/>
</dbReference>
<reference evidence="2" key="2">
    <citation type="submission" date="2020-02" db="EMBL/GenBank/DDBJ databases">
        <authorList>
            <person name="Gilchrist C.L.M."/>
            <person name="Chooi Y.-H."/>
        </authorList>
    </citation>
    <scope>NUCLEOTIDE SEQUENCE</scope>
    <source>
        <strain evidence="2">MST-FP2251</strain>
    </source>
</reference>
<accession>A0AAD4GWN6</accession>
<feature type="domain" description="Peptidase C45 hydrolase" evidence="1">
    <location>
        <begin position="115"/>
        <end position="336"/>
    </location>
</feature>
<reference evidence="2" key="1">
    <citation type="journal article" date="2019" name="Beilstein J. Org. Chem.">
        <title>Nanangenines: drimane sesquiterpenoids as the dominant metabolite cohort of a novel Australian fungus, Aspergillus nanangensis.</title>
        <authorList>
            <person name="Lacey H.J."/>
            <person name="Gilchrist C.L.M."/>
            <person name="Crombie A."/>
            <person name="Kalaitzis J.A."/>
            <person name="Vuong D."/>
            <person name="Rutledge P.J."/>
            <person name="Turner P."/>
            <person name="Pitt J.I."/>
            <person name="Lacey E."/>
            <person name="Chooi Y.H."/>
            <person name="Piggott A.M."/>
        </authorList>
    </citation>
    <scope>NUCLEOTIDE SEQUENCE</scope>
    <source>
        <strain evidence="2">MST-FP2251</strain>
    </source>
</reference>
<organism evidence="2 3">
    <name type="scientific">Aspergillus nanangensis</name>
    <dbReference type="NCBI Taxonomy" id="2582783"/>
    <lineage>
        <taxon>Eukaryota</taxon>
        <taxon>Fungi</taxon>
        <taxon>Dikarya</taxon>
        <taxon>Ascomycota</taxon>
        <taxon>Pezizomycotina</taxon>
        <taxon>Eurotiomycetes</taxon>
        <taxon>Eurotiomycetidae</taxon>
        <taxon>Eurotiales</taxon>
        <taxon>Aspergillaceae</taxon>
        <taxon>Aspergillus</taxon>
        <taxon>Aspergillus subgen. Circumdati</taxon>
    </lineage>
</organism>
<keyword evidence="3" id="KW-1185">Reference proteome</keyword>
<dbReference type="InterPro" id="IPR005079">
    <property type="entry name" value="Peptidase_C45_hydrolase"/>
</dbReference>
<dbReference type="AlphaFoldDB" id="A0AAD4GWN6"/>
<comment type="caution">
    <text evidence="2">The sequence shown here is derived from an EMBL/GenBank/DDBJ whole genome shotgun (WGS) entry which is preliminary data.</text>
</comment>
<dbReference type="Pfam" id="PF03417">
    <property type="entry name" value="AAT"/>
    <property type="match status" value="1"/>
</dbReference>
<dbReference type="InterPro" id="IPR047794">
    <property type="entry name" value="C45_proenzyme-like"/>
</dbReference>
<dbReference type="PANTHER" id="PTHR34180:SF1">
    <property type="entry name" value="BETA-ALANYL-DOPAMINE_CARCININE HYDROLASE"/>
    <property type="match status" value="1"/>
</dbReference>
<dbReference type="EMBL" id="VCAU01000014">
    <property type="protein sequence ID" value="KAF9892092.1"/>
    <property type="molecule type" value="Genomic_DNA"/>
</dbReference>
<evidence type="ECO:0000313" key="3">
    <source>
        <dbReference type="Proteomes" id="UP001194746"/>
    </source>
</evidence>